<gene>
    <name evidence="1" type="ORF">SteCoe_21430</name>
</gene>
<proteinExistence type="predicted"/>
<evidence type="ECO:0000313" key="2">
    <source>
        <dbReference type="Proteomes" id="UP000187209"/>
    </source>
</evidence>
<keyword evidence="2" id="KW-1185">Reference proteome</keyword>
<sequence length="176" mass="20044">MTESPQRILKLSGQNCLKANFRSKKHTRASELLNKSQALNLSNELTESLTLAKILPLMQNTSTSPIKITKTRIVLLKNPPELKLQVPESNNTVPTFENVFLGRLIENRQQQRTLHSFATFDRQHKKNLITEGQIGKGSINFSKHIPLKALKKHSPAMRTKVSYYKFEFGSPYSQGR</sequence>
<name>A0A1R2BPS8_9CILI</name>
<reference evidence="1 2" key="1">
    <citation type="submission" date="2016-11" db="EMBL/GenBank/DDBJ databases">
        <title>The macronuclear genome of Stentor coeruleus: a giant cell with tiny introns.</title>
        <authorList>
            <person name="Slabodnick M."/>
            <person name="Ruby J.G."/>
            <person name="Reiff S.B."/>
            <person name="Swart E.C."/>
            <person name="Gosai S."/>
            <person name="Prabakaran S."/>
            <person name="Witkowska E."/>
            <person name="Larue G.E."/>
            <person name="Fisher S."/>
            <person name="Freeman R.M."/>
            <person name="Gunawardena J."/>
            <person name="Chu W."/>
            <person name="Stover N.A."/>
            <person name="Gregory B.D."/>
            <person name="Nowacki M."/>
            <person name="Derisi J."/>
            <person name="Roy S.W."/>
            <person name="Marshall W.F."/>
            <person name="Sood P."/>
        </authorList>
    </citation>
    <scope>NUCLEOTIDE SEQUENCE [LARGE SCALE GENOMIC DNA]</scope>
    <source>
        <strain evidence="1">WM001</strain>
    </source>
</reference>
<comment type="caution">
    <text evidence="1">The sequence shown here is derived from an EMBL/GenBank/DDBJ whole genome shotgun (WGS) entry which is preliminary data.</text>
</comment>
<organism evidence="1 2">
    <name type="scientific">Stentor coeruleus</name>
    <dbReference type="NCBI Taxonomy" id="5963"/>
    <lineage>
        <taxon>Eukaryota</taxon>
        <taxon>Sar</taxon>
        <taxon>Alveolata</taxon>
        <taxon>Ciliophora</taxon>
        <taxon>Postciliodesmatophora</taxon>
        <taxon>Heterotrichea</taxon>
        <taxon>Heterotrichida</taxon>
        <taxon>Stentoridae</taxon>
        <taxon>Stentor</taxon>
    </lineage>
</organism>
<dbReference type="Proteomes" id="UP000187209">
    <property type="component" value="Unassembled WGS sequence"/>
</dbReference>
<evidence type="ECO:0000313" key="1">
    <source>
        <dbReference type="EMBL" id="OMJ78710.1"/>
    </source>
</evidence>
<accession>A0A1R2BPS8</accession>
<dbReference type="AlphaFoldDB" id="A0A1R2BPS8"/>
<dbReference type="EMBL" id="MPUH01000508">
    <property type="protein sequence ID" value="OMJ78710.1"/>
    <property type="molecule type" value="Genomic_DNA"/>
</dbReference>
<protein>
    <submittedName>
        <fullName evidence="1">Uncharacterized protein</fullName>
    </submittedName>
</protein>